<dbReference type="Gene3D" id="3.40.50.2300">
    <property type="match status" value="1"/>
</dbReference>
<dbReference type="PROSITE" id="PS50110">
    <property type="entry name" value="RESPONSE_REGULATORY"/>
    <property type="match status" value="1"/>
</dbReference>
<dbReference type="Gene3D" id="1.10.10.10">
    <property type="entry name" value="Winged helix-like DNA-binding domain superfamily/Winged helix DNA-binding domain"/>
    <property type="match status" value="1"/>
</dbReference>
<evidence type="ECO:0000259" key="4">
    <source>
        <dbReference type="PROSITE" id="PS50110"/>
    </source>
</evidence>
<dbReference type="PROSITE" id="PS00622">
    <property type="entry name" value="HTH_LUXR_1"/>
    <property type="match status" value="1"/>
</dbReference>
<dbReference type="EMBL" id="MG869615">
    <property type="protein sequence ID" value="AWD71963.1"/>
    <property type="molecule type" value="Genomic_DNA"/>
</dbReference>
<dbReference type="PROSITE" id="PS50043">
    <property type="entry name" value="HTH_LUXR_2"/>
    <property type="match status" value="1"/>
</dbReference>
<evidence type="ECO:0000256" key="1">
    <source>
        <dbReference type="ARBA" id="ARBA00023125"/>
    </source>
</evidence>
<name>A0A2S1FHM9_9BURK</name>
<accession>A0A2S1FHM9</accession>
<dbReference type="InterPro" id="IPR000792">
    <property type="entry name" value="Tscrpt_reg_LuxR_C"/>
</dbReference>
<evidence type="ECO:0000259" key="3">
    <source>
        <dbReference type="PROSITE" id="PS50043"/>
    </source>
</evidence>
<dbReference type="CDD" id="cd06170">
    <property type="entry name" value="LuxR_C_like"/>
    <property type="match status" value="1"/>
</dbReference>
<organism evidence="5">
    <name type="scientific">Polaromonas sp. E10S</name>
    <dbReference type="NCBI Taxonomy" id="1840239"/>
    <lineage>
        <taxon>Bacteria</taxon>
        <taxon>Pseudomonadati</taxon>
        <taxon>Pseudomonadota</taxon>
        <taxon>Betaproteobacteria</taxon>
        <taxon>Burkholderiales</taxon>
        <taxon>Comamonadaceae</taxon>
        <taxon>Polaromonas</taxon>
    </lineage>
</organism>
<dbReference type="GO" id="GO:0000160">
    <property type="term" value="P:phosphorelay signal transduction system"/>
    <property type="evidence" value="ECO:0007669"/>
    <property type="project" value="InterPro"/>
</dbReference>
<dbReference type="Pfam" id="PF00196">
    <property type="entry name" value="GerE"/>
    <property type="match status" value="1"/>
</dbReference>
<keyword evidence="2" id="KW-0597">Phosphoprotein</keyword>
<dbReference type="GO" id="GO:0006355">
    <property type="term" value="P:regulation of DNA-templated transcription"/>
    <property type="evidence" value="ECO:0007669"/>
    <property type="project" value="InterPro"/>
</dbReference>
<geneLocation type="plasmid" evidence="5">
    <name>pE10SP1</name>
</geneLocation>
<dbReference type="Pfam" id="PF00072">
    <property type="entry name" value="Response_reg"/>
    <property type="match status" value="1"/>
</dbReference>
<dbReference type="InterPro" id="IPR036388">
    <property type="entry name" value="WH-like_DNA-bd_sf"/>
</dbReference>
<evidence type="ECO:0000256" key="2">
    <source>
        <dbReference type="PROSITE-ProRule" id="PRU00169"/>
    </source>
</evidence>
<protein>
    <submittedName>
        <fullName evidence="5">DNA-binding response regulator, NarL/FixJ family</fullName>
    </submittedName>
</protein>
<gene>
    <name evidence="5" type="ORF">pE10SP1_p019</name>
</gene>
<dbReference type="SUPFAM" id="SSF46894">
    <property type="entry name" value="C-terminal effector domain of the bipartite response regulators"/>
    <property type="match status" value="1"/>
</dbReference>
<feature type="domain" description="HTH luxR-type" evidence="3">
    <location>
        <begin position="128"/>
        <end position="193"/>
    </location>
</feature>
<feature type="domain" description="Response regulatory" evidence="4">
    <location>
        <begin position="2"/>
        <end position="120"/>
    </location>
</feature>
<dbReference type="PANTHER" id="PTHR45566">
    <property type="entry name" value="HTH-TYPE TRANSCRIPTIONAL REGULATOR YHJB-RELATED"/>
    <property type="match status" value="1"/>
</dbReference>
<dbReference type="InterPro" id="IPR016032">
    <property type="entry name" value="Sig_transdc_resp-reg_C-effctor"/>
</dbReference>
<dbReference type="SMART" id="SM00421">
    <property type="entry name" value="HTH_LUXR"/>
    <property type="match status" value="1"/>
</dbReference>
<evidence type="ECO:0000313" key="5">
    <source>
        <dbReference type="EMBL" id="AWD71963.1"/>
    </source>
</evidence>
<dbReference type="InterPro" id="IPR051015">
    <property type="entry name" value="EvgA-like"/>
</dbReference>
<sequence length="195" mass="21893">MQVFITESQPLMRQAVVKLFHKLSNKAIVVGLASHNEITAASNIHGQPDLICLDLSFSNDQDASTIRELRDKFPDSTLMVFSATEPAVFYQEVAIKAGANAFINKLLSIEDISNRLRIFFDGEINEDDLVGLEKLSNRQKQLLVLLDKGMNNKSISESLAISEHTVKVHLWRLFKRLNVHSRAQASHIARTRGLV</sequence>
<dbReference type="PANTHER" id="PTHR45566:SF2">
    <property type="entry name" value="NARL SUBFAMILY"/>
    <property type="match status" value="1"/>
</dbReference>
<dbReference type="SUPFAM" id="SSF52172">
    <property type="entry name" value="CheY-like"/>
    <property type="match status" value="1"/>
</dbReference>
<keyword evidence="5" id="KW-0614">Plasmid</keyword>
<dbReference type="GO" id="GO:0003677">
    <property type="term" value="F:DNA binding"/>
    <property type="evidence" value="ECO:0007669"/>
    <property type="project" value="UniProtKB-KW"/>
</dbReference>
<proteinExistence type="predicted"/>
<dbReference type="InterPro" id="IPR001789">
    <property type="entry name" value="Sig_transdc_resp-reg_receiver"/>
</dbReference>
<reference evidence="5" key="1">
    <citation type="submission" date="2018-01" db="EMBL/GenBank/DDBJ databases">
        <title>Plasmids of psychrophilic Polaromonas spp. isolated from Arctic and Antarctic glaciers.</title>
        <authorList>
            <person name="Dziewit L."/>
            <person name="Ciok A."/>
        </authorList>
    </citation>
    <scope>NUCLEOTIDE SEQUENCE</scope>
    <source>
        <plasmid evidence="5">pE10SP1</plasmid>
    </source>
</reference>
<keyword evidence="1 5" id="KW-0238">DNA-binding</keyword>
<dbReference type="InterPro" id="IPR011006">
    <property type="entry name" value="CheY-like_superfamily"/>
</dbReference>
<feature type="modified residue" description="4-aspartylphosphate" evidence="2">
    <location>
        <position position="54"/>
    </location>
</feature>
<dbReference type="AlphaFoldDB" id="A0A2S1FHM9"/>
<dbReference type="PRINTS" id="PR00038">
    <property type="entry name" value="HTHLUXR"/>
</dbReference>